<proteinExistence type="predicted"/>
<dbReference type="Pfam" id="PF01258">
    <property type="entry name" value="zf-dskA_traR"/>
    <property type="match status" value="1"/>
</dbReference>
<dbReference type="InterPro" id="IPR000962">
    <property type="entry name" value="Znf_DskA_TraR"/>
</dbReference>
<dbReference type="EMBL" id="PFAS01000074">
    <property type="protein sequence ID" value="PIT93489.1"/>
    <property type="molecule type" value="Genomic_DNA"/>
</dbReference>
<comment type="caution">
    <text evidence="6">The sequence shown here is derived from an EMBL/GenBank/DDBJ whole genome shotgun (WGS) entry which is preliminary data.</text>
</comment>
<evidence type="ECO:0000256" key="2">
    <source>
        <dbReference type="ARBA" id="ARBA00022771"/>
    </source>
</evidence>
<keyword evidence="3" id="KW-0862">Zinc</keyword>
<dbReference type="SUPFAM" id="SSF57716">
    <property type="entry name" value="Glucocorticoid receptor-like (DNA-binding domain)"/>
    <property type="match status" value="1"/>
</dbReference>
<dbReference type="PANTHER" id="PTHR33823">
    <property type="entry name" value="RNA POLYMERASE-BINDING TRANSCRIPTION FACTOR DKSA-RELATED"/>
    <property type="match status" value="1"/>
</dbReference>
<organism evidence="6 7">
    <name type="scientific">Candidatus Falkowbacteria bacterium CG10_big_fil_rev_8_21_14_0_10_43_11</name>
    <dbReference type="NCBI Taxonomy" id="1974568"/>
    <lineage>
        <taxon>Bacteria</taxon>
        <taxon>Candidatus Falkowiibacteriota</taxon>
    </lineage>
</organism>
<name>A0A2M6WL40_9BACT</name>
<sequence>MDTYTRDLSLSKVLESDLADIEKTLKRIAEGNYGICKYCGKEIGEKRLIARPVSSACVSCKNKLQNGA</sequence>
<dbReference type="Gene3D" id="1.20.120.910">
    <property type="entry name" value="DksA, coiled-coil domain"/>
    <property type="match status" value="1"/>
</dbReference>
<dbReference type="AlphaFoldDB" id="A0A2M6WL40"/>
<evidence type="ECO:0000256" key="4">
    <source>
        <dbReference type="PROSITE-ProRule" id="PRU00510"/>
    </source>
</evidence>
<evidence type="ECO:0000313" key="7">
    <source>
        <dbReference type="Proteomes" id="UP000229335"/>
    </source>
</evidence>
<dbReference type="Proteomes" id="UP000229335">
    <property type="component" value="Unassembled WGS sequence"/>
</dbReference>
<evidence type="ECO:0000313" key="6">
    <source>
        <dbReference type="EMBL" id="PIT93489.1"/>
    </source>
</evidence>
<gene>
    <name evidence="6" type="ORF">COU00_04115</name>
</gene>
<reference evidence="7" key="1">
    <citation type="submission" date="2017-09" db="EMBL/GenBank/DDBJ databases">
        <title>Depth-based differentiation of microbial function through sediment-hosted aquifers and enrichment of novel symbionts in the deep terrestrial subsurface.</title>
        <authorList>
            <person name="Probst A.J."/>
            <person name="Ladd B."/>
            <person name="Jarett J.K."/>
            <person name="Geller-Mcgrath D.E."/>
            <person name="Sieber C.M.K."/>
            <person name="Emerson J.B."/>
            <person name="Anantharaman K."/>
            <person name="Thomas B.C."/>
            <person name="Malmstrom R."/>
            <person name="Stieglmeier M."/>
            <person name="Klingl A."/>
            <person name="Woyke T."/>
            <person name="Ryan C.M."/>
            <person name="Banfield J.F."/>
        </authorList>
    </citation>
    <scope>NUCLEOTIDE SEQUENCE [LARGE SCALE GENOMIC DNA]</scope>
</reference>
<protein>
    <recommendedName>
        <fullName evidence="5">Zinc finger DksA/TraR C4-type domain-containing protein</fullName>
    </recommendedName>
</protein>
<dbReference type="PROSITE" id="PS51128">
    <property type="entry name" value="ZF_DKSA_2"/>
    <property type="match status" value="1"/>
</dbReference>
<feature type="zinc finger region" description="dksA C4-type" evidence="4">
    <location>
        <begin position="36"/>
        <end position="60"/>
    </location>
</feature>
<feature type="domain" description="Zinc finger DksA/TraR C4-type" evidence="5">
    <location>
        <begin position="31"/>
        <end position="64"/>
    </location>
</feature>
<evidence type="ECO:0000256" key="3">
    <source>
        <dbReference type="ARBA" id="ARBA00022833"/>
    </source>
</evidence>
<evidence type="ECO:0000259" key="5">
    <source>
        <dbReference type="Pfam" id="PF01258"/>
    </source>
</evidence>
<dbReference type="GO" id="GO:0008270">
    <property type="term" value="F:zinc ion binding"/>
    <property type="evidence" value="ECO:0007669"/>
    <property type="project" value="UniProtKB-KW"/>
</dbReference>
<keyword evidence="1" id="KW-0479">Metal-binding</keyword>
<accession>A0A2M6WL40</accession>
<evidence type="ECO:0000256" key="1">
    <source>
        <dbReference type="ARBA" id="ARBA00022723"/>
    </source>
</evidence>
<keyword evidence="2" id="KW-0863">Zinc-finger</keyword>